<keyword evidence="3" id="KW-1185">Reference proteome</keyword>
<dbReference type="GO" id="GO:0005737">
    <property type="term" value="C:cytoplasm"/>
    <property type="evidence" value="ECO:0007669"/>
    <property type="project" value="TreeGrafter"/>
</dbReference>
<name>A0A7H0LEY9_9SPHN</name>
<dbReference type="InterPro" id="IPR036866">
    <property type="entry name" value="RibonucZ/Hydroxyglut_hydro"/>
</dbReference>
<sequence length="339" mass="36969">MPRNRYYAGPPSPHFDGERFFNPDQPTTDRSLWEVLRWKRTSVVAKWPDSVPVSPARPAARVDGLRITMVGHATLLIQAAGLNILTDPVWSERASPVSFLGPKRVTAPGIAFEDLPPIDAVLISHNHYDHLDIATLRRLHAAHVPLLVMPLGNDAIVRSAVPGARIATGDWHDRIDLGAGIATTLTRANHWSARRLGDRRMALWAGHYIDTPAGSVWFAGDTGYGDGAIFREIRDVLGSPDVALIPIGAYEPRWFMTAQHVNPAEAVQILHDVDAAHALGIHWGTFQLTDEAREEPRLALVAALSAAGISPERFVAAEAGASYDFAPRLMPNSVDADLS</sequence>
<dbReference type="PANTHER" id="PTHR15032">
    <property type="entry name" value="N-ACYL-PHOSPHATIDYLETHANOLAMINE-HYDROLYZING PHOSPHOLIPASE D"/>
    <property type="match status" value="1"/>
</dbReference>
<protein>
    <submittedName>
        <fullName evidence="2">MBL fold metallo-hydrolase</fullName>
    </submittedName>
</protein>
<dbReference type="Pfam" id="PF12706">
    <property type="entry name" value="Lactamase_B_2"/>
    <property type="match status" value="1"/>
</dbReference>
<dbReference type="Gene3D" id="3.60.15.10">
    <property type="entry name" value="Ribonuclease Z/Hydroxyacylglutathione hydrolase-like"/>
    <property type="match status" value="1"/>
</dbReference>
<gene>
    <name evidence="2" type="ORF">H3Z74_15920</name>
</gene>
<dbReference type="EMBL" id="CP061038">
    <property type="protein sequence ID" value="QNQ08242.1"/>
    <property type="molecule type" value="Genomic_DNA"/>
</dbReference>
<dbReference type="GO" id="GO:0070290">
    <property type="term" value="F:N-acylphosphatidylethanolamine-specific phospholipase D activity"/>
    <property type="evidence" value="ECO:0007669"/>
    <property type="project" value="InterPro"/>
</dbReference>
<dbReference type="SUPFAM" id="SSF56281">
    <property type="entry name" value="Metallo-hydrolase/oxidoreductase"/>
    <property type="match status" value="1"/>
</dbReference>
<dbReference type="PIRSF" id="PIRSF038896">
    <property type="entry name" value="NAPE-PLD"/>
    <property type="match status" value="1"/>
</dbReference>
<dbReference type="Proteomes" id="UP000516148">
    <property type="component" value="Chromosome"/>
</dbReference>
<keyword evidence="2" id="KW-0378">Hydrolase</keyword>
<dbReference type="GO" id="GO:0008270">
    <property type="term" value="F:zinc ion binding"/>
    <property type="evidence" value="ECO:0007669"/>
    <property type="project" value="InterPro"/>
</dbReference>
<dbReference type="KEGG" id="spap:H3Z74_15920"/>
<dbReference type="InterPro" id="IPR001279">
    <property type="entry name" value="Metallo-B-lactamas"/>
</dbReference>
<dbReference type="PANTHER" id="PTHR15032:SF4">
    <property type="entry name" value="N-ACYL-PHOSPHATIDYLETHANOLAMINE-HYDROLYZING PHOSPHOLIPASE D"/>
    <property type="match status" value="1"/>
</dbReference>
<evidence type="ECO:0000313" key="3">
    <source>
        <dbReference type="Proteomes" id="UP000516148"/>
    </source>
</evidence>
<evidence type="ECO:0000313" key="2">
    <source>
        <dbReference type="EMBL" id="QNQ08242.1"/>
    </source>
</evidence>
<evidence type="ECO:0000259" key="1">
    <source>
        <dbReference type="Pfam" id="PF12706"/>
    </source>
</evidence>
<organism evidence="2 3">
    <name type="scientific">Sphingomonas alpina</name>
    <dbReference type="NCBI Taxonomy" id="653931"/>
    <lineage>
        <taxon>Bacteria</taxon>
        <taxon>Pseudomonadati</taxon>
        <taxon>Pseudomonadota</taxon>
        <taxon>Alphaproteobacteria</taxon>
        <taxon>Sphingomonadales</taxon>
        <taxon>Sphingomonadaceae</taxon>
        <taxon>Sphingomonas</taxon>
    </lineage>
</organism>
<reference evidence="2 3" key="1">
    <citation type="submission" date="2020-09" db="EMBL/GenBank/DDBJ databases">
        <title>Sphingomonas sp., a new species isolated from pork steak.</title>
        <authorList>
            <person name="Heidler von Heilborn D."/>
        </authorList>
    </citation>
    <scope>NUCLEOTIDE SEQUENCE [LARGE SCALE GENOMIC DNA]</scope>
    <source>
        <strain evidence="3">S8-3T</strain>
    </source>
</reference>
<dbReference type="AlphaFoldDB" id="A0A7H0LEY9"/>
<dbReference type="InterPro" id="IPR024884">
    <property type="entry name" value="NAPE-PLD"/>
</dbReference>
<dbReference type="RefSeq" id="WP_187760571.1">
    <property type="nucleotide sequence ID" value="NZ_CP061038.1"/>
</dbReference>
<proteinExistence type="predicted"/>
<feature type="domain" description="Metallo-beta-lactamase" evidence="1">
    <location>
        <begin position="83"/>
        <end position="283"/>
    </location>
</feature>
<accession>A0A7H0LEY9</accession>